<feature type="binding site" evidence="5">
    <location>
        <position position="92"/>
    </location>
    <ligand>
        <name>Zn(2+)</name>
        <dbReference type="ChEBI" id="CHEBI:29105"/>
    </ligand>
</feature>
<name>A0A919VKM4_9CLOT</name>
<proteinExistence type="inferred from homology"/>
<evidence type="ECO:0000256" key="4">
    <source>
        <dbReference type="ARBA" id="ARBA00022833"/>
    </source>
</evidence>
<organism evidence="6 7">
    <name type="scientific">Clostridium polyendosporum</name>
    <dbReference type="NCBI Taxonomy" id="69208"/>
    <lineage>
        <taxon>Bacteria</taxon>
        <taxon>Bacillati</taxon>
        <taxon>Bacillota</taxon>
        <taxon>Clostridia</taxon>
        <taxon>Eubacteriales</taxon>
        <taxon>Clostridiaceae</taxon>
        <taxon>Clostridium</taxon>
    </lineage>
</organism>
<feature type="binding site" evidence="5">
    <location>
        <position position="76"/>
    </location>
    <ligand>
        <name>Zn(2+)</name>
        <dbReference type="ChEBI" id="CHEBI:29105"/>
    </ligand>
</feature>
<dbReference type="PROSITE" id="PS01249">
    <property type="entry name" value="HYPA"/>
    <property type="match status" value="1"/>
</dbReference>
<dbReference type="AlphaFoldDB" id="A0A919VKM4"/>
<reference evidence="6" key="1">
    <citation type="submission" date="2021-03" db="EMBL/GenBank/DDBJ databases">
        <title>Taxonomic study of Clostridium polyendosporum from meadow-gley soil under rice.</title>
        <authorList>
            <person name="Kobayashi H."/>
            <person name="Tanizawa Y."/>
            <person name="Yagura M."/>
        </authorList>
    </citation>
    <scope>NUCLEOTIDE SEQUENCE</scope>
    <source>
        <strain evidence="6">JCM 30710</strain>
    </source>
</reference>
<feature type="binding site" evidence="5">
    <location>
        <position position="2"/>
    </location>
    <ligand>
        <name>Ni(2+)</name>
        <dbReference type="ChEBI" id="CHEBI:49786"/>
    </ligand>
</feature>
<evidence type="ECO:0000256" key="3">
    <source>
        <dbReference type="ARBA" id="ARBA00022723"/>
    </source>
</evidence>
<accession>A0A919VKM4</accession>
<evidence type="ECO:0000256" key="2">
    <source>
        <dbReference type="ARBA" id="ARBA00022596"/>
    </source>
</evidence>
<feature type="binding site" evidence="5">
    <location>
        <position position="73"/>
    </location>
    <ligand>
        <name>Zn(2+)</name>
        <dbReference type="ChEBI" id="CHEBI:29105"/>
    </ligand>
</feature>
<protein>
    <recommendedName>
        <fullName evidence="5">Hydrogenase maturation factor HypA</fullName>
    </recommendedName>
</protein>
<dbReference type="RefSeq" id="WP_212902491.1">
    <property type="nucleotide sequence ID" value="NZ_BOPZ01000002.1"/>
</dbReference>
<dbReference type="EMBL" id="BOPZ01000002">
    <property type="protein sequence ID" value="GIM27738.1"/>
    <property type="molecule type" value="Genomic_DNA"/>
</dbReference>
<dbReference type="InterPro" id="IPR020538">
    <property type="entry name" value="Hydgase_Ni_incorp_HypA/HybF_CS"/>
</dbReference>
<comment type="function">
    <text evidence="5">Involved in the maturation of [NiFe] hydrogenases. Required for nickel insertion into the metal center of the hydrogenase.</text>
</comment>
<gene>
    <name evidence="6" type="primary">hypA_1</name>
    <name evidence="5" type="synonym">hypA</name>
    <name evidence="6" type="ORF">CPJCM30710_04040</name>
</gene>
<feature type="binding site" evidence="5">
    <location>
        <position position="89"/>
    </location>
    <ligand>
        <name>Zn(2+)</name>
        <dbReference type="ChEBI" id="CHEBI:29105"/>
    </ligand>
</feature>
<dbReference type="GO" id="GO:0016151">
    <property type="term" value="F:nickel cation binding"/>
    <property type="evidence" value="ECO:0007669"/>
    <property type="project" value="UniProtKB-UniRule"/>
</dbReference>
<sequence>MHEVSIMGDIFNIVNENIVNYKMKKVNKILLKVGEFTCVQEDALQFAFEAFSKDTVAEGAELIIDRVEATAKCSNCEEIFKITFVNKICPKCQTFSNNIVTGYELLLQEIEGE</sequence>
<keyword evidence="3 5" id="KW-0479">Metal-binding</keyword>
<dbReference type="NCBIfam" id="TIGR00100">
    <property type="entry name" value="hypA"/>
    <property type="match status" value="1"/>
</dbReference>
<keyword evidence="4 5" id="KW-0862">Zinc</keyword>
<dbReference type="GO" id="GO:0008270">
    <property type="term" value="F:zinc ion binding"/>
    <property type="evidence" value="ECO:0007669"/>
    <property type="project" value="UniProtKB-UniRule"/>
</dbReference>
<dbReference type="GO" id="GO:0051604">
    <property type="term" value="P:protein maturation"/>
    <property type="evidence" value="ECO:0007669"/>
    <property type="project" value="InterPro"/>
</dbReference>
<keyword evidence="2 5" id="KW-0533">Nickel</keyword>
<dbReference type="InterPro" id="IPR000688">
    <property type="entry name" value="HypA/HybF"/>
</dbReference>
<keyword evidence="7" id="KW-1185">Reference proteome</keyword>
<evidence type="ECO:0000256" key="5">
    <source>
        <dbReference type="HAMAP-Rule" id="MF_00213"/>
    </source>
</evidence>
<evidence type="ECO:0000256" key="1">
    <source>
        <dbReference type="ARBA" id="ARBA00010748"/>
    </source>
</evidence>
<comment type="caution">
    <text evidence="6">The sequence shown here is derived from an EMBL/GenBank/DDBJ whole genome shotgun (WGS) entry which is preliminary data.</text>
</comment>
<dbReference type="HAMAP" id="MF_00213">
    <property type="entry name" value="HypA_HybF"/>
    <property type="match status" value="1"/>
</dbReference>
<dbReference type="PANTHER" id="PTHR34535">
    <property type="entry name" value="HYDROGENASE MATURATION FACTOR HYPA"/>
    <property type="match status" value="1"/>
</dbReference>
<dbReference type="PIRSF" id="PIRSF004761">
    <property type="entry name" value="Hydrgn_mat_HypA"/>
    <property type="match status" value="1"/>
</dbReference>
<comment type="similarity">
    <text evidence="1 5">Belongs to the HypA/HybF family.</text>
</comment>
<dbReference type="Gene3D" id="3.30.2320.80">
    <property type="match status" value="1"/>
</dbReference>
<evidence type="ECO:0000313" key="7">
    <source>
        <dbReference type="Proteomes" id="UP000679179"/>
    </source>
</evidence>
<dbReference type="Pfam" id="PF01155">
    <property type="entry name" value="HypA"/>
    <property type="match status" value="1"/>
</dbReference>
<dbReference type="Proteomes" id="UP000679179">
    <property type="component" value="Unassembled WGS sequence"/>
</dbReference>
<dbReference type="PANTHER" id="PTHR34535:SF3">
    <property type="entry name" value="HYDROGENASE MATURATION FACTOR HYPA"/>
    <property type="match status" value="1"/>
</dbReference>
<evidence type="ECO:0000313" key="6">
    <source>
        <dbReference type="EMBL" id="GIM27738.1"/>
    </source>
</evidence>